<dbReference type="EMBL" id="BMAV01000269">
    <property type="protein sequence ID" value="GFY37352.1"/>
    <property type="molecule type" value="Genomic_DNA"/>
</dbReference>
<organism evidence="1 2">
    <name type="scientific">Trichonephila inaurata madagascariensis</name>
    <dbReference type="NCBI Taxonomy" id="2747483"/>
    <lineage>
        <taxon>Eukaryota</taxon>
        <taxon>Metazoa</taxon>
        <taxon>Ecdysozoa</taxon>
        <taxon>Arthropoda</taxon>
        <taxon>Chelicerata</taxon>
        <taxon>Arachnida</taxon>
        <taxon>Araneae</taxon>
        <taxon>Araneomorphae</taxon>
        <taxon>Entelegynae</taxon>
        <taxon>Araneoidea</taxon>
        <taxon>Nephilidae</taxon>
        <taxon>Trichonephila</taxon>
        <taxon>Trichonephila inaurata</taxon>
    </lineage>
</organism>
<proteinExistence type="predicted"/>
<name>A0A8X7BP12_9ARAC</name>
<reference evidence="1" key="1">
    <citation type="submission" date="2020-08" db="EMBL/GenBank/DDBJ databases">
        <title>Multicomponent nature underlies the extraordinary mechanical properties of spider dragline silk.</title>
        <authorList>
            <person name="Kono N."/>
            <person name="Nakamura H."/>
            <person name="Mori M."/>
            <person name="Yoshida Y."/>
            <person name="Ohtoshi R."/>
            <person name="Malay A.D."/>
            <person name="Moran D.A.P."/>
            <person name="Tomita M."/>
            <person name="Numata K."/>
            <person name="Arakawa K."/>
        </authorList>
    </citation>
    <scope>NUCLEOTIDE SEQUENCE</scope>
</reference>
<keyword evidence="2" id="KW-1185">Reference proteome</keyword>
<evidence type="ECO:0000313" key="1">
    <source>
        <dbReference type="EMBL" id="GFY37352.1"/>
    </source>
</evidence>
<dbReference type="Proteomes" id="UP000886998">
    <property type="component" value="Unassembled WGS sequence"/>
</dbReference>
<accession>A0A8X7BP12</accession>
<evidence type="ECO:0000313" key="2">
    <source>
        <dbReference type="Proteomes" id="UP000886998"/>
    </source>
</evidence>
<protein>
    <submittedName>
        <fullName evidence="1">Uncharacterized protein LOC103523443</fullName>
    </submittedName>
</protein>
<sequence length="94" mass="10843">MRKIIRIKGKYAKSVQFSEESGIMKVKTKLILGEDSDDFQSPVLLPDHPIVRLYIEHVHKTVMHSGVQTPMNRLREHYWVPRGSLRGCKQVCGL</sequence>
<dbReference type="OrthoDB" id="6414513at2759"/>
<dbReference type="AlphaFoldDB" id="A0A8X7BP12"/>
<comment type="caution">
    <text evidence="1">The sequence shown here is derived from an EMBL/GenBank/DDBJ whole genome shotgun (WGS) entry which is preliminary data.</text>
</comment>
<gene>
    <name evidence="1" type="ORF">TNIN_317091</name>
</gene>